<name>A0A1M5PN69_9BRAD</name>
<dbReference type="EMBL" id="LT670818">
    <property type="protein sequence ID" value="SHH03232.1"/>
    <property type="molecule type" value="Genomic_DNA"/>
</dbReference>
<dbReference type="PANTHER" id="PTHR32487:SF0">
    <property type="entry name" value="3-OXO-DELTA(4,5)-STEROID 5-BETA-REDUCTASE"/>
    <property type="match status" value="1"/>
</dbReference>
<evidence type="ECO:0000313" key="2">
    <source>
        <dbReference type="EMBL" id="SHH03232.1"/>
    </source>
</evidence>
<evidence type="ECO:0000313" key="3">
    <source>
        <dbReference type="Proteomes" id="UP000190675"/>
    </source>
</evidence>
<proteinExistence type="predicted"/>
<dbReference type="OrthoDB" id="4392084at2"/>
<dbReference type="Pfam" id="PF22917">
    <property type="entry name" value="PRISE"/>
    <property type="match status" value="1"/>
</dbReference>
<protein>
    <submittedName>
        <fullName evidence="2">Nucleoside-diphosphate-sugar epimerase</fullName>
    </submittedName>
</protein>
<dbReference type="SUPFAM" id="SSF51735">
    <property type="entry name" value="NAD(P)-binding Rossmann-fold domains"/>
    <property type="match status" value="1"/>
</dbReference>
<organism evidence="2 3">
    <name type="scientific">Bradyrhizobium erythrophlei</name>
    <dbReference type="NCBI Taxonomy" id="1437360"/>
    <lineage>
        <taxon>Bacteria</taxon>
        <taxon>Pseudomonadati</taxon>
        <taxon>Pseudomonadota</taxon>
        <taxon>Alphaproteobacteria</taxon>
        <taxon>Hyphomicrobiales</taxon>
        <taxon>Nitrobacteraceae</taxon>
        <taxon>Bradyrhizobium</taxon>
    </lineage>
</organism>
<evidence type="ECO:0000259" key="1">
    <source>
        <dbReference type="Pfam" id="PF22917"/>
    </source>
</evidence>
<dbReference type="InterPro" id="IPR055222">
    <property type="entry name" value="PRISE-like_Rossmann-fold"/>
</dbReference>
<dbReference type="PANTHER" id="PTHR32487">
    <property type="entry name" value="3-OXO-DELTA(4,5)-STEROID 5-BETA-REDUCTASE"/>
    <property type="match status" value="1"/>
</dbReference>
<dbReference type="Proteomes" id="UP000190675">
    <property type="component" value="Chromosome I"/>
</dbReference>
<gene>
    <name evidence="2" type="ORF">SAMN05444169_5362</name>
</gene>
<dbReference type="AlphaFoldDB" id="A0A1M5PN69"/>
<reference evidence="2 3" key="1">
    <citation type="submission" date="2016-11" db="EMBL/GenBank/DDBJ databases">
        <authorList>
            <person name="Jaros S."/>
            <person name="Januszkiewicz K."/>
            <person name="Wedrychowicz H."/>
        </authorList>
    </citation>
    <scope>NUCLEOTIDE SEQUENCE [LARGE SCALE GENOMIC DNA]</scope>
    <source>
        <strain evidence="2 3">GAS242</strain>
    </source>
</reference>
<dbReference type="CDD" id="cd08948">
    <property type="entry name" value="5beta-POR_like_SDR_a"/>
    <property type="match status" value="1"/>
</dbReference>
<dbReference type="Gene3D" id="3.40.50.720">
    <property type="entry name" value="NAD(P)-binding Rossmann-like Domain"/>
    <property type="match status" value="1"/>
</dbReference>
<dbReference type="InterPro" id="IPR036291">
    <property type="entry name" value="NAD(P)-bd_dom_sf"/>
</dbReference>
<accession>A0A1M5PN69</accession>
<feature type="domain" description="PRISE-like Rossmann-fold" evidence="1">
    <location>
        <begin position="59"/>
        <end position="352"/>
    </location>
</feature>
<sequence length="352" mass="39778">MTMAKRTALVTGASGLAGGYMLAHLLKQGGWDVIAVSRRKPRIGGDYRHIAVDLLDPADCQAKLGPLMNITHLFYLAITERADPGETISANANMFFNLVKTVEAASPMLEHVHLSQGTRWYGNHLGPYKTPTREDDPRHMPPNFYYDQQDFLEEFQQGKRWTWSVGRPHAVCGFSTGGPMNLTLAIAVYANICKALRLPLSFPGKPGAYTALYQCTDAALLAKAVEWMATDPKCANQAFNITNSDLIRWQNLWPRFANFFGMELAPPRHINLARTMADKGPVWEKIVEKNGLQKFRFEEIAAWGYPDGVFASDYDIVSDTSKARRFGFHDLVDTEEMFFRMFSDFRRERIIP</sequence>
<dbReference type="RefSeq" id="WP_079568535.1">
    <property type="nucleotide sequence ID" value="NZ_LT670818.1"/>
</dbReference>